<evidence type="ECO:0000313" key="1">
    <source>
        <dbReference type="EMBL" id="MBW7573399.1"/>
    </source>
</evidence>
<organism evidence="1 2">
    <name type="scientific">Caproiciproducens faecalis</name>
    <dbReference type="NCBI Taxonomy" id="2820301"/>
    <lineage>
        <taxon>Bacteria</taxon>
        <taxon>Bacillati</taxon>
        <taxon>Bacillota</taxon>
        <taxon>Clostridia</taxon>
        <taxon>Eubacteriales</taxon>
        <taxon>Acutalibacteraceae</taxon>
        <taxon>Caproiciproducens</taxon>
    </lineage>
</organism>
<keyword evidence="2" id="KW-1185">Reference proteome</keyword>
<protein>
    <submittedName>
        <fullName evidence="1">Glycosyltransferase family 4 protein</fullName>
    </submittedName>
</protein>
<reference evidence="1 2" key="1">
    <citation type="submission" date="2021-03" db="EMBL/GenBank/DDBJ databases">
        <title>Caproiciproducens sp. nov. isolated from feces of cow.</title>
        <authorList>
            <person name="Choi J.-Y."/>
        </authorList>
    </citation>
    <scope>NUCLEOTIDE SEQUENCE [LARGE SCALE GENOMIC DNA]</scope>
    <source>
        <strain evidence="1 2">AGMB10547</strain>
    </source>
</reference>
<dbReference type="Proteomes" id="UP000719942">
    <property type="component" value="Unassembled WGS sequence"/>
</dbReference>
<accession>A0ABS7DQ17</accession>
<comment type="caution">
    <text evidence="1">The sequence shown here is derived from an EMBL/GenBank/DDBJ whole genome shotgun (WGS) entry which is preliminary data.</text>
</comment>
<dbReference type="Gene3D" id="3.40.50.2000">
    <property type="entry name" value="Glycogen Phosphorylase B"/>
    <property type="match status" value="1"/>
</dbReference>
<dbReference type="EMBL" id="JAGFNZ010000004">
    <property type="protein sequence ID" value="MBW7573399.1"/>
    <property type="molecule type" value="Genomic_DNA"/>
</dbReference>
<name>A0ABS7DQ17_9FIRM</name>
<proteinExistence type="predicted"/>
<dbReference type="PANTHER" id="PTHR12526">
    <property type="entry name" value="GLYCOSYLTRANSFERASE"/>
    <property type="match status" value="1"/>
</dbReference>
<dbReference type="RefSeq" id="WP_219965798.1">
    <property type="nucleotide sequence ID" value="NZ_JAGFNZ010000004.1"/>
</dbReference>
<sequence>MKLMYLTFQEDAPLYLGVKNKIEGQVGAFEKLGYEVTYSMWQGNTFQFFGAEPLKRSFDSSKGIMKQLTRIAYEYLQKNRFEVLYLRLDRISFDMLRICRAARDNQVKTIVVEIPNYPYLTDYIRNIQYAKTLKTRAVTAAKVAVTVADDRLSGRKLKQYVDAVVLYGNQADSFFGVKAMNGDNGINIDGITPVPHCGDLHKDIVFLGVAGTLWWQGYDRVLKGMSEYKKKKPDGAPALKFVLVGGDATEMPEFRALVDRLGLTEDVTFCGFKKGKELLDIYRTVDVGVSSLGCYRRGLTACFSLKAREYSAAALPFLYAYDDAKLGTDTPFALKLPNDGTTVDMNQVIAFVQKCRKDSSIAQKEREFAEKNYDWKIIMKQVLDFAKASVNID</sequence>
<evidence type="ECO:0000313" key="2">
    <source>
        <dbReference type="Proteomes" id="UP000719942"/>
    </source>
</evidence>
<dbReference type="SUPFAM" id="SSF53756">
    <property type="entry name" value="UDP-Glycosyltransferase/glycogen phosphorylase"/>
    <property type="match status" value="1"/>
</dbReference>
<gene>
    <name evidence="1" type="ORF">J5W02_11320</name>
</gene>